<feature type="transmembrane region" description="Helical" evidence="7">
    <location>
        <begin position="32"/>
        <end position="53"/>
    </location>
</feature>
<dbReference type="GO" id="GO:0016020">
    <property type="term" value="C:membrane"/>
    <property type="evidence" value="ECO:0007669"/>
    <property type="project" value="UniProtKB-SubCell"/>
</dbReference>
<keyword evidence="5 7" id="KW-1133">Transmembrane helix</keyword>
<evidence type="ECO:0000313" key="9">
    <source>
        <dbReference type="EMBL" id="KMO38702.1"/>
    </source>
</evidence>
<feature type="transmembrane region" description="Helical" evidence="7">
    <location>
        <begin position="285"/>
        <end position="306"/>
    </location>
</feature>
<protein>
    <submittedName>
        <fullName evidence="9">MFS transporter</fullName>
    </submittedName>
</protein>
<dbReference type="PANTHER" id="PTHR12778">
    <property type="entry name" value="SOLUTE CARRIER FAMILY 33 ACETYL-COA TRANSPORTER -RELATED"/>
    <property type="match status" value="1"/>
</dbReference>
<dbReference type="EMBL" id="LABX01000043">
    <property type="protein sequence ID" value="KMO38702.1"/>
    <property type="molecule type" value="Genomic_DNA"/>
</dbReference>
<comment type="similarity">
    <text evidence="2">Belongs to the major facilitator superfamily.</text>
</comment>
<dbReference type="AlphaFoldDB" id="A0A0J6SYM7"/>
<comment type="caution">
    <text evidence="9">The sequence shown here is derived from an EMBL/GenBank/DDBJ whole genome shotgun (WGS) entry which is preliminary data.</text>
</comment>
<dbReference type="Pfam" id="PF07690">
    <property type="entry name" value="MFS_1"/>
    <property type="match status" value="1"/>
</dbReference>
<dbReference type="PATRIC" id="fig|270351.6.peg.5669"/>
<dbReference type="InterPro" id="IPR020846">
    <property type="entry name" value="MFS_dom"/>
</dbReference>
<feature type="transmembrane region" description="Helical" evidence="7">
    <location>
        <begin position="250"/>
        <end position="273"/>
    </location>
</feature>
<dbReference type="SUPFAM" id="SSF103473">
    <property type="entry name" value="MFS general substrate transporter"/>
    <property type="match status" value="1"/>
</dbReference>
<dbReference type="PANTHER" id="PTHR12778:SF10">
    <property type="entry name" value="MAJOR FACILITATOR SUPERFAMILY DOMAIN-CONTAINING PROTEIN 3"/>
    <property type="match status" value="1"/>
</dbReference>
<gene>
    <name evidence="9" type="ORF">VP06_05910</name>
</gene>
<evidence type="ECO:0000259" key="8">
    <source>
        <dbReference type="PROSITE" id="PS50850"/>
    </source>
</evidence>
<name>A0A0J6SYM7_9HYPH</name>
<feature type="transmembrane region" description="Helical" evidence="7">
    <location>
        <begin position="410"/>
        <end position="431"/>
    </location>
</feature>
<feature type="transmembrane region" description="Helical" evidence="7">
    <location>
        <begin position="59"/>
        <end position="80"/>
    </location>
</feature>
<feature type="transmembrane region" description="Helical" evidence="7">
    <location>
        <begin position="346"/>
        <end position="369"/>
    </location>
</feature>
<keyword evidence="6 7" id="KW-0472">Membrane</keyword>
<dbReference type="Proteomes" id="UP000035929">
    <property type="component" value="Unassembled WGS sequence"/>
</dbReference>
<sequence>MTAPAVPSSTRPARAPSPFWSALFTDRRMAPALGLGFTSGIPFLLVYGTQAAWLSDAGISIATIGLLSEMTLAYKFKFLWAPFLDRTDPPLLGRWLGRRRGWIVAAQLGVMAMLAGIAFGDPAQWLAWTIAFSVALGFAGATLDLVIDGWRITSVPPHETQAVLSSWAEIGWRIGNLAAGAGALLLADRIGWRGAYLAMGALMLVGMLAAVAAPEPASDLAPHAPRAGFVETVWAPIRDLLRRLGPMAPAILLLVAGFRMPGYIATAMAVPLFKHQGFSNTDIATVTKLFGFWIGLGGTFLAGALLPRVGMLTSLLIGTVAASASHLSLAYLAAHGGDGGRAFWTFAITVGIDGFAYAFASVVLITYMSTLASAEHAASQFGLLTSLCAFPGSVLAGFSGFIVERTGFPLFFVLTSLIGVPVALLAVSVRAKVGLSDEAPPQT</sequence>
<feature type="transmembrane region" description="Helical" evidence="7">
    <location>
        <begin position="101"/>
        <end position="119"/>
    </location>
</feature>
<evidence type="ECO:0000256" key="1">
    <source>
        <dbReference type="ARBA" id="ARBA00004141"/>
    </source>
</evidence>
<evidence type="ECO:0000256" key="5">
    <source>
        <dbReference type="ARBA" id="ARBA00022989"/>
    </source>
</evidence>
<dbReference type="InterPro" id="IPR036259">
    <property type="entry name" value="MFS_trans_sf"/>
</dbReference>
<feature type="transmembrane region" description="Helical" evidence="7">
    <location>
        <begin position="194"/>
        <end position="213"/>
    </location>
</feature>
<dbReference type="OrthoDB" id="9787815at2"/>
<dbReference type="NCBIfam" id="TIGR00901">
    <property type="entry name" value="2A0125"/>
    <property type="match status" value="1"/>
</dbReference>
<feature type="transmembrane region" description="Helical" evidence="7">
    <location>
        <begin position="125"/>
        <end position="147"/>
    </location>
</feature>
<evidence type="ECO:0000256" key="4">
    <source>
        <dbReference type="ARBA" id="ARBA00022692"/>
    </source>
</evidence>
<keyword evidence="3" id="KW-0813">Transport</keyword>
<dbReference type="InterPro" id="IPR011701">
    <property type="entry name" value="MFS"/>
</dbReference>
<keyword evidence="4 7" id="KW-0812">Transmembrane</keyword>
<reference evidence="9 10" key="1">
    <citation type="submission" date="2015-03" db="EMBL/GenBank/DDBJ databases">
        <title>Genome sequencing of Methylobacterium aquaticum DSM16371 type strain.</title>
        <authorList>
            <person name="Chaudhry V."/>
            <person name="Patil P.B."/>
        </authorList>
    </citation>
    <scope>NUCLEOTIDE SEQUENCE [LARGE SCALE GENOMIC DNA]</scope>
    <source>
        <strain evidence="9 10">DSM 16371</strain>
    </source>
</reference>
<proteinExistence type="inferred from homology"/>
<dbReference type="GO" id="GO:0022857">
    <property type="term" value="F:transmembrane transporter activity"/>
    <property type="evidence" value="ECO:0007669"/>
    <property type="project" value="InterPro"/>
</dbReference>
<dbReference type="InterPro" id="IPR004752">
    <property type="entry name" value="AmpG_permease/AT-1"/>
</dbReference>
<accession>A0A0J6SYM7</accession>
<evidence type="ECO:0000256" key="7">
    <source>
        <dbReference type="SAM" id="Phobius"/>
    </source>
</evidence>
<dbReference type="PROSITE" id="PS50850">
    <property type="entry name" value="MFS"/>
    <property type="match status" value="1"/>
</dbReference>
<evidence type="ECO:0000256" key="6">
    <source>
        <dbReference type="ARBA" id="ARBA00023136"/>
    </source>
</evidence>
<feature type="transmembrane region" description="Helical" evidence="7">
    <location>
        <begin position="312"/>
        <end position="334"/>
    </location>
</feature>
<evidence type="ECO:0000256" key="3">
    <source>
        <dbReference type="ARBA" id="ARBA00022448"/>
    </source>
</evidence>
<comment type="subcellular location">
    <subcellularLocation>
        <location evidence="1">Membrane</location>
        <topology evidence="1">Multi-pass membrane protein</topology>
    </subcellularLocation>
</comment>
<dbReference type="RefSeq" id="WP_048462891.1">
    <property type="nucleotide sequence ID" value="NZ_LABX01000043.1"/>
</dbReference>
<feature type="domain" description="Major facilitator superfamily (MFS) profile" evidence="8">
    <location>
        <begin position="28"/>
        <end position="434"/>
    </location>
</feature>
<evidence type="ECO:0000256" key="2">
    <source>
        <dbReference type="ARBA" id="ARBA00008335"/>
    </source>
</evidence>
<organism evidence="9 10">
    <name type="scientific">Methylobacterium aquaticum</name>
    <dbReference type="NCBI Taxonomy" id="270351"/>
    <lineage>
        <taxon>Bacteria</taxon>
        <taxon>Pseudomonadati</taxon>
        <taxon>Pseudomonadota</taxon>
        <taxon>Alphaproteobacteria</taxon>
        <taxon>Hyphomicrobiales</taxon>
        <taxon>Methylobacteriaceae</taxon>
        <taxon>Methylobacterium</taxon>
    </lineage>
</organism>
<dbReference type="Gene3D" id="1.20.1250.20">
    <property type="entry name" value="MFS general substrate transporter like domains"/>
    <property type="match status" value="1"/>
</dbReference>
<feature type="transmembrane region" description="Helical" evidence="7">
    <location>
        <begin position="381"/>
        <end position="403"/>
    </location>
</feature>
<evidence type="ECO:0000313" key="10">
    <source>
        <dbReference type="Proteomes" id="UP000035929"/>
    </source>
</evidence>